<evidence type="ECO:0000313" key="2">
    <source>
        <dbReference type="Proteomes" id="UP000886653"/>
    </source>
</evidence>
<name>A0A9P6N7S2_9BASI</name>
<reference evidence="1" key="1">
    <citation type="submission" date="2013-11" db="EMBL/GenBank/DDBJ databases">
        <title>Genome sequence of the fusiform rust pathogen reveals effectors for host alternation and coevolution with pine.</title>
        <authorList>
            <consortium name="DOE Joint Genome Institute"/>
            <person name="Smith K."/>
            <person name="Pendleton A."/>
            <person name="Kubisiak T."/>
            <person name="Anderson C."/>
            <person name="Salamov A."/>
            <person name="Aerts A."/>
            <person name="Riley R."/>
            <person name="Clum A."/>
            <person name="Lindquist E."/>
            <person name="Ence D."/>
            <person name="Campbell M."/>
            <person name="Kronenberg Z."/>
            <person name="Feau N."/>
            <person name="Dhillon B."/>
            <person name="Hamelin R."/>
            <person name="Burleigh J."/>
            <person name="Smith J."/>
            <person name="Yandell M."/>
            <person name="Nelson C."/>
            <person name="Grigoriev I."/>
            <person name="Davis J."/>
        </authorList>
    </citation>
    <scope>NUCLEOTIDE SEQUENCE</scope>
    <source>
        <strain evidence="1">G11</strain>
    </source>
</reference>
<organism evidence="1 2">
    <name type="scientific">Cronartium quercuum f. sp. fusiforme G11</name>
    <dbReference type="NCBI Taxonomy" id="708437"/>
    <lineage>
        <taxon>Eukaryota</taxon>
        <taxon>Fungi</taxon>
        <taxon>Dikarya</taxon>
        <taxon>Basidiomycota</taxon>
        <taxon>Pucciniomycotina</taxon>
        <taxon>Pucciniomycetes</taxon>
        <taxon>Pucciniales</taxon>
        <taxon>Coleosporiaceae</taxon>
        <taxon>Cronartium</taxon>
    </lineage>
</organism>
<gene>
    <name evidence="1" type="ORF">CROQUDRAFT_102395</name>
</gene>
<dbReference type="EMBL" id="MU167994">
    <property type="protein sequence ID" value="KAG0138993.1"/>
    <property type="molecule type" value="Genomic_DNA"/>
</dbReference>
<dbReference type="Proteomes" id="UP000886653">
    <property type="component" value="Unassembled WGS sequence"/>
</dbReference>
<dbReference type="AlphaFoldDB" id="A0A9P6N7S2"/>
<sequence>MFPNLSKVAKPVPSMIHGINQIYASLVATVADTTLTDMPRKFDEVKSYLAGENSAQAGEAIGWHRSGRFHESWMGLAWPPLKGSETFGC</sequence>
<accession>A0A9P6N7S2</accession>
<evidence type="ECO:0000313" key="1">
    <source>
        <dbReference type="EMBL" id="KAG0138993.1"/>
    </source>
</evidence>
<protein>
    <submittedName>
        <fullName evidence="1">Uncharacterized protein</fullName>
    </submittedName>
</protein>
<comment type="caution">
    <text evidence="1">The sequence shown here is derived from an EMBL/GenBank/DDBJ whole genome shotgun (WGS) entry which is preliminary data.</text>
</comment>
<keyword evidence="2" id="KW-1185">Reference proteome</keyword>
<proteinExistence type="predicted"/>